<evidence type="ECO:0000313" key="3">
    <source>
        <dbReference type="Proteomes" id="UP001527882"/>
    </source>
</evidence>
<keyword evidence="3" id="KW-1185">Reference proteome</keyword>
<dbReference type="Proteomes" id="UP001527882">
    <property type="component" value="Unassembled WGS sequence"/>
</dbReference>
<gene>
    <name evidence="2" type="ORF">O9H85_18250</name>
</gene>
<evidence type="ECO:0000313" key="2">
    <source>
        <dbReference type="EMBL" id="MCZ8514331.1"/>
    </source>
</evidence>
<sequence length="121" mass="14171">MEFQAPFTAVYIAKVHIPILWEELNSREHEIINFMSKENRVGVSLSRNRVYHYIAGIEVANPKLTPEKMVTATLPIREYAVYSHFGETSRVEIDETYFFMLEKIRKQGLDHDPNAYNLPVR</sequence>
<dbReference type="Pfam" id="PF14526">
    <property type="entry name" value="Cass2"/>
    <property type="match status" value="1"/>
</dbReference>
<organism evidence="2 3">
    <name type="scientific">Paenibacillus gyeongsangnamensis</name>
    <dbReference type="NCBI Taxonomy" id="3388067"/>
    <lineage>
        <taxon>Bacteria</taxon>
        <taxon>Bacillati</taxon>
        <taxon>Bacillota</taxon>
        <taxon>Bacilli</taxon>
        <taxon>Bacillales</taxon>
        <taxon>Paenibacillaceae</taxon>
        <taxon>Paenibacillus</taxon>
    </lineage>
</organism>
<evidence type="ECO:0000259" key="1">
    <source>
        <dbReference type="Pfam" id="PF14526"/>
    </source>
</evidence>
<comment type="caution">
    <text evidence="2">The sequence shown here is derived from an EMBL/GenBank/DDBJ whole genome shotgun (WGS) entry which is preliminary data.</text>
</comment>
<reference evidence="2 3" key="1">
    <citation type="submission" date="2022-12" db="EMBL/GenBank/DDBJ databases">
        <title>Draft genome sequence of Paenibacillus sp. dW9.</title>
        <authorList>
            <person name="Choi E.-W."/>
            <person name="Kim D.-U."/>
        </authorList>
    </citation>
    <scope>NUCLEOTIDE SEQUENCE [LARGE SCALE GENOMIC DNA]</scope>
    <source>
        <strain evidence="3">dW9</strain>
    </source>
</reference>
<name>A0ABT4QBT6_9BACL</name>
<dbReference type="SUPFAM" id="SSF55136">
    <property type="entry name" value="Probable bacterial effector-binding domain"/>
    <property type="match status" value="1"/>
</dbReference>
<protein>
    <submittedName>
        <fullName evidence="2">Effector binding domain-containing protein</fullName>
    </submittedName>
</protein>
<accession>A0ABT4QBT6</accession>
<dbReference type="InterPro" id="IPR011256">
    <property type="entry name" value="Reg_factor_effector_dom_sf"/>
</dbReference>
<dbReference type="InterPro" id="IPR029441">
    <property type="entry name" value="Cass2"/>
</dbReference>
<proteinExistence type="predicted"/>
<dbReference type="Gene3D" id="3.20.80.10">
    <property type="entry name" value="Regulatory factor, effector binding domain"/>
    <property type="match status" value="1"/>
</dbReference>
<feature type="domain" description="Integron-associated effector binding protein" evidence="1">
    <location>
        <begin position="16"/>
        <end position="96"/>
    </location>
</feature>
<dbReference type="EMBL" id="JAQAGZ010000011">
    <property type="protein sequence ID" value="MCZ8514331.1"/>
    <property type="molecule type" value="Genomic_DNA"/>
</dbReference>